<evidence type="ECO:0000256" key="3">
    <source>
        <dbReference type="ARBA" id="ARBA00022553"/>
    </source>
</evidence>
<keyword evidence="9 16" id="KW-0472">Membrane</keyword>
<feature type="region of interest" description="Disordered" evidence="15">
    <location>
        <begin position="615"/>
        <end position="758"/>
    </location>
</feature>
<dbReference type="PROSITE" id="PS50287">
    <property type="entry name" value="SRCR_2"/>
    <property type="match status" value="3"/>
</dbReference>
<evidence type="ECO:0000256" key="12">
    <source>
        <dbReference type="ARBA" id="ARBA00057255"/>
    </source>
</evidence>
<name>L5KRB1_PTEAL</name>
<evidence type="ECO:0000256" key="5">
    <source>
        <dbReference type="ARBA" id="ARBA00022729"/>
    </source>
</evidence>
<feature type="compositionally biased region" description="Acidic residues" evidence="15">
    <location>
        <begin position="747"/>
        <end position="758"/>
    </location>
</feature>
<feature type="region of interest" description="Disordered" evidence="15">
    <location>
        <begin position="117"/>
        <end position="137"/>
    </location>
</feature>
<evidence type="ECO:0000256" key="16">
    <source>
        <dbReference type="SAM" id="Phobius"/>
    </source>
</evidence>
<feature type="disulfide bond" evidence="14">
    <location>
        <begin position="329"/>
        <end position="339"/>
    </location>
</feature>
<dbReference type="STRING" id="9402.L5KRB1"/>
<evidence type="ECO:0000256" key="14">
    <source>
        <dbReference type="PROSITE-ProRule" id="PRU00196"/>
    </source>
</evidence>
<evidence type="ECO:0000256" key="13">
    <source>
        <dbReference type="ARBA" id="ARBA00068813"/>
    </source>
</evidence>
<keyword evidence="11" id="KW-0325">Glycoprotein</keyword>
<keyword evidence="4 16" id="KW-0812">Transmembrane</keyword>
<dbReference type="PANTHER" id="PTHR19331">
    <property type="entry name" value="SCAVENGER RECEPTOR DOMAIN-CONTAINING"/>
    <property type="match status" value="1"/>
</dbReference>
<evidence type="ECO:0000256" key="9">
    <source>
        <dbReference type="ARBA" id="ARBA00023136"/>
    </source>
</evidence>
<reference evidence="19" key="1">
    <citation type="journal article" date="2013" name="Science">
        <title>Comparative analysis of bat genomes provides insight into the evolution of flight and immunity.</title>
        <authorList>
            <person name="Zhang G."/>
            <person name="Cowled C."/>
            <person name="Shi Z."/>
            <person name="Huang Z."/>
            <person name="Bishop-Lilly K.A."/>
            <person name="Fang X."/>
            <person name="Wynne J.W."/>
            <person name="Xiong Z."/>
            <person name="Baker M.L."/>
            <person name="Zhao W."/>
            <person name="Tachedjian M."/>
            <person name="Zhu Y."/>
            <person name="Zhou P."/>
            <person name="Jiang X."/>
            <person name="Ng J."/>
            <person name="Yang L."/>
            <person name="Wu L."/>
            <person name="Xiao J."/>
            <person name="Feng Y."/>
            <person name="Chen Y."/>
            <person name="Sun X."/>
            <person name="Zhang Y."/>
            <person name="Marsh G.A."/>
            <person name="Crameri G."/>
            <person name="Broder C.C."/>
            <person name="Frey K.G."/>
            <person name="Wang L.F."/>
            <person name="Wang J."/>
        </authorList>
    </citation>
    <scope>NUCLEOTIDE SEQUENCE [LARGE SCALE GENOMIC DNA]</scope>
</reference>
<keyword evidence="19" id="KW-1185">Reference proteome</keyword>
<keyword evidence="5" id="KW-0732">Signal</keyword>
<evidence type="ECO:0000256" key="1">
    <source>
        <dbReference type="ARBA" id="ARBA00004251"/>
    </source>
</evidence>
<dbReference type="PANTHER" id="PTHR19331:SF477">
    <property type="entry name" value="T-CELL DIFFERENTIATION ANTIGEN CD6"/>
    <property type="match status" value="1"/>
</dbReference>
<evidence type="ECO:0000259" key="17">
    <source>
        <dbReference type="PROSITE" id="PS50287"/>
    </source>
</evidence>
<evidence type="ECO:0000313" key="18">
    <source>
        <dbReference type="EMBL" id="ELK13486.1"/>
    </source>
</evidence>
<dbReference type="Proteomes" id="UP000010552">
    <property type="component" value="Unassembled WGS sequence"/>
</dbReference>
<dbReference type="eggNOG" id="ENOG502QUHF">
    <property type="taxonomic scope" value="Eukaryota"/>
</dbReference>
<evidence type="ECO:0000256" key="7">
    <source>
        <dbReference type="ARBA" id="ARBA00022889"/>
    </source>
</evidence>
<dbReference type="FunCoup" id="L5KRB1">
    <property type="interactions" value="257"/>
</dbReference>
<feature type="domain" description="SRCR" evidence="17">
    <location>
        <begin position="364"/>
        <end position="460"/>
    </location>
</feature>
<dbReference type="AlphaFoldDB" id="L5KRB1"/>
<keyword evidence="3" id="KW-0597">Phosphoprotein</keyword>
<comment type="subcellular location">
    <subcellularLocation>
        <location evidence="1">Cell membrane</location>
        <topology evidence="1">Single-pass type I membrane protein</topology>
    </subcellularLocation>
</comment>
<accession>L5KRB1</accession>
<feature type="compositionally biased region" description="Low complexity" evidence="15">
    <location>
        <begin position="702"/>
        <end position="716"/>
    </location>
</feature>
<dbReference type="Gene3D" id="3.10.250.10">
    <property type="entry name" value="SRCR-like domain"/>
    <property type="match status" value="3"/>
</dbReference>
<dbReference type="InParanoid" id="L5KRB1"/>
<dbReference type="InterPro" id="IPR001190">
    <property type="entry name" value="SRCR"/>
</dbReference>
<evidence type="ECO:0000256" key="2">
    <source>
        <dbReference type="ARBA" id="ARBA00022475"/>
    </source>
</evidence>
<feature type="transmembrane region" description="Helical" evidence="16">
    <location>
        <begin position="474"/>
        <end position="499"/>
    </location>
</feature>
<keyword evidence="2" id="KW-1003">Cell membrane</keyword>
<keyword evidence="7" id="KW-0130">Cell adhesion</keyword>
<dbReference type="InterPro" id="IPR036772">
    <property type="entry name" value="SRCR-like_dom_sf"/>
</dbReference>
<dbReference type="FunFam" id="3.10.250.10:FF:000017">
    <property type="entry name" value="CD6 molecule"/>
    <property type="match status" value="1"/>
</dbReference>
<dbReference type="GO" id="GO:0005886">
    <property type="term" value="C:plasma membrane"/>
    <property type="evidence" value="ECO:0007669"/>
    <property type="project" value="UniProtKB-SubCell"/>
</dbReference>
<evidence type="ECO:0000256" key="15">
    <source>
        <dbReference type="SAM" id="MobiDB-lite"/>
    </source>
</evidence>
<keyword evidence="8 16" id="KW-1133">Transmembrane helix</keyword>
<dbReference type="Pfam" id="PF00530">
    <property type="entry name" value="SRCR"/>
    <property type="match status" value="3"/>
</dbReference>
<feature type="domain" description="SRCR" evidence="17">
    <location>
        <begin position="260"/>
        <end position="359"/>
    </location>
</feature>
<dbReference type="GO" id="GO:0007155">
    <property type="term" value="P:cell adhesion"/>
    <property type="evidence" value="ECO:0007669"/>
    <property type="project" value="UniProtKB-KW"/>
</dbReference>
<dbReference type="FunFam" id="3.10.250.10:FF:000010">
    <property type="entry name" value="T-cell differentiation antigen CD6"/>
    <property type="match status" value="1"/>
</dbReference>
<feature type="domain" description="SRCR" evidence="17">
    <location>
        <begin position="144"/>
        <end position="255"/>
    </location>
</feature>
<feature type="disulfide bond" evidence="14">
    <location>
        <begin position="429"/>
        <end position="439"/>
    </location>
</feature>
<dbReference type="EMBL" id="KB030625">
    <property type="protein sequence ID" value="ELK13486.1"/>
    <property type="molecule type" value="Genomic_DNA"/>
</dbReference>
<proteinExistence type="predicted"/>
<dbReference type="PRINTS" id="PR00258">
    <property type="entry name" value="SPERACTRCPTR"/>
</dbReference>
<sequence>MDASPAPVKCYVTVKAWPKGHLAGSNFLDCPSSEFLEHVVHASVCIDHRETGFEAAFDAARAPWLTPWLAAAEPRAGLALGMAQEVVEMVLEPASAGELVGRELELLMAWLPDLISHPSPAPSGQPDTSSAESHPLEPGEQLGIRLVNGSSLCNGTVEVRLGQSWQPVCEAFWNLQAAEAVCRALGCGGAAGSPVQPPPTPELPRNWALGNASEALNVTQALAPAILCGGAEWQLCEVVEHACIGNQRPAQVTCAENRALRLADGGSSCAGRVEMLEHGQWGSVCDDTWDLEDAHVVCRQLSCGWAIQALPGLHFAPGQGLIHRDQVNCSGVEAYLWDCPGLPGDRYCGHKEDAGVVCSEHQSLRLTGGSDSCEGQVEVHFRGVWNTVCDSEWYTSEAQVLCRALGCGTVARIPKGLPHSLSGRMYYSCKGEEPTLSDCSWRFNNSNLCSQSMAARVLCSEPSVKTEDQESRELILLILCIVLGVLLLGSLIVITVILLKGKGKYALPAPVNHQLLPTTTPAGINSYQEVPITIPKEEVPKMPIQVQAPAPDDSDSDSDYEHYDFSAQPPVALTTFYNSQRHRVTEEEVRQNRFQMPPLEEACWLHTFCPHPSPFPGPRLEEDHASQAPPVNPGHRIADPLSRSPQQHPRSDSESSTSSGEDYCNSPSRKLPPWNPQGFSSERTPFLEPPNLELAGSQATFSAGPSADDSSSTSSGEWYQNYKPPPQPPPMEQFGCPGSPSPQPDSTDNDDYDDIGAA</sequence>
<dbReference type="SMART" id="SM00202">
    <property type="entry name" value="SR"/>
    <property type="match status" value="3"/>
</dbReference>
<evidence type="ECO:0000256" key="11">
    <source>
        <dbReference type="ARBA" id="ARBA00023180"/>
    </source>
</evidence>
<protein>
    <recommendedName>
        <fullName evidence="13">T-cell differentiation antigen CD6</fullName>
    </recommendedName>
</protein>
<keyword evidence="6" id="KW-0677">Repeat</keyword>
<evidence type="ECO:0000256" key="4">
    <source>
        <dbReference type="ARBA" id="ARBA00022692"/>
    </source>
</evidence>
<dbReference type="SUPFAM" id="SSF56487">
    <property type="entry name" value="SRCR-like"/>
    <property type="match status" value="3"/>
</dbReference>
<evidence type="ECO:0000256" key="6">
    <source>
        <dbReference type="ARBA" id="ARBA00022737"/>
    </source>
</evidence>
<comment type="function">
    <text evidence="12">Cell adhesion molecule that mediates cell-cell contacts and regulates T-cell responses via its interaction with ALCAM/CD166. Contributes to signaling cascades triggered by activation of the TCR/CD3 complex. Functions as a costimulatory molecule; promotes T-cell activation and proliferation. Contributes to the formation and maturation of the immunological synapse. Functions as a calcium-dependent pattern receptor that binds and aggregates both Gram-positive and Gram-negative bacteria. Binds both lipopolysaccharide (LPS) from Gram-negative bacteria and lipoteichoic acid from Gram-positive bacteria. LPS binding leads to the activation of signaling cascades and down-stream MAP kinases. Mediates activation of the inflammatory response and the secretion of pro-inflammatory cytokines in response to LPS.</text>
</comment>
<evidence type="ECO:0000256" key="8">
    <source>
        <dbReference type="ARBA" id="ARBA00022989"/>
    </source>
</evidence>
<evidence type="ECO:0000313" key="19">
    <source>
        <dbReference type="Proteomes" id="UP000010552"/>
    </source>
</evidence>
<comment type="caution">
    <text evidence="14">Lacks conserved residue(s) required for the propagation of feature annotation.</text>
</comment>
<gene>
    <name evidence="18" type="ORF">PAL_GLEAN10011526</name>
</gene>
<organism evidence="18 19">
    <name type="scientific">Pteropus alecto</name>
    <name type="common">Black flying fox</name>
    <dbReference type="NCBI Taxonomy" id="9402"/>
    <lineage>
        <taxon>Eukaryota</taxon>
        <taxon>Metazoa</taxon>
        <taxon>Chordata</taxon>
        <taxon>Craniata</taxon>
        <taxon>Vertebrata</taxon>
        <taxon>Euteleostomi</taxon>
        <taxon>Mammalia</taxon>
        <taxon>Eutheria</taxon>
        <taxon>Laurasiatheria</taxon>
        <taxon>Chiroptera</taxon>
        <taxon>Yinpterochiroptera</taxon>
        <taxon>Pteropodoidea</taxon>
        <taxon>Pteropodidae</taxon>
        <taxon>Pteropodinae</taxon>
        <taxon>Pteropus</taxon>
    </lineage>
</organism>
<keyword evidence="10 14" id="KW-1015">Disulfide bond</keyword>
<evidence type="ECO:0000256" key="10">
    <source>
        <dbReference type="ARBA" id="ARBA00023157"/>
    </source>
</evidence>